<organism evidence="2 3">
    <name type="scientific">Turnera subulata</name>
    <dbReference type="NCBI Taxonomy" id="218843"/>
    <lineage>
        <taxon>Eukaryota</taxon>
        <taxon>Viridiplantae</taxon>
        <taxon>Streptophyta</taxon>
        <taxon>Embryophyta</taxon>
        <taxon>Tracheophyta</taxon>
        <taxon>Spermatophyta</taxon>
        <taxon>Magnoliopsida</taxon>
        <taxon>eudicotyledons</taxon>
        <taxon>Gunneridae</taxon>
        <taxon>Pentapetalae</taxon>
        <taxon>rosids</taxon>
        <taxon>fabids</taxon>
        <taxon>Malpighiales</taxon>
        <taxon>Passifloraceae</taxon>
        <taxon>Turnera</taxon>
    </lineage>
</organism>
<gene>
    <name evidence="2" type="ORF">Tsubulata_027561</name>
</gene>
<sequence>MDMGSRRRGGGSDVLVDELASKIEKFVRITDLPEIDSSDDGDDNSDDLEGYEPYGPEPSKKEKSAAFSSPRNVFSSVASSDEEAAASETGLQLLFPDVSEPLLSALKGSREKQGAEPKKLSVTWAPDVYDPIPNSLSHSVGTKQKKSRKDKDRDNSNNNYKKNGKKGQKGNSSRASGGGKDKKQFRGKHGGGRSAKGYKTMGADDDDIDVGSPDFCGSSFLKASSSEFHYSLAEAL</sequence>
<accession>A0A9Q0J312</accession>
<dbReference type="AlphaFoldDB" id="A0A9Q0J312"/>
<reference evidence="2" key="2">
    <citation type="journal article" date="2023" name="Plants (Basel)">
        <title>Annotation of the Turnera subulata (Passifloraceae) Draft Genome Reveals the S-Locus Evolved after the Divergence of Turneroideae from Passifloroideae in a Stepwise Manner.</title>
        <authorList>
            <person name="Henning P.M."/>
            <person name="Roalson E.H."/>
            <person name="Mir W."/>
            <person name="McCubbin A.G."/>
            <person name="Shore J.S."/>
        </authorList>
    </citation>
    <scope>NUCLEOTIDE SEQUENCE</scope>
    <source>
        <strain evidence="2">F60SS</strain>
    </source>
</reference>
<dbReference type="PANTHER" id="PTHR34952:SF2">
    <property type="entry name" value="OS05G0113500 PROTEIN"/>
    <property type="match status" value="1"/>
</dbReference>
<name>A0A9Q0J312_9ROSI</name>
<dbReference type="PANTHER" id="PTHR34952">
    <property type="entry name" value="OS05G0113500 PROTEIN"/>
    <property type="match status" value="1"/>
</dbReference>
<reference evidence="2" key="1">
    <citation type="submission" date="2022-02" db="EMBL/GenBank/DDBJ databases">
        <authorList>
            <person name="Henning P.M."/>
            <person name="McCubbin A.G."/>
            <person name="Shore J.S."/>
        </authorList>
    </citation>
    <scope>NUCLEOTIDE SEQUENCE</scope>
    <source>
        <strain evidence="2">F60SS</strain>
        <tissue evidence="2">Leaves</tissue>
    </source>
</reference>
<keyword evidence="3" id="KW-1185">Reference proteome</keyword>
<dbReference type="EMBL" id="JAKUCV010006359">
    <property type="protein sequence ID" value="KAJ4827701.1"/>
    <property type="molecule type" value="Genomic_DNA"/>
</dbReference>
<feature type="compositionally biased region" description="Acidic residues" evidence="1">
    <location>
        <begin position="33"/>
        <end position="50"/>
    </location>
</feature>
<comment type="caution">
    <text evidence="2">The sequence shown here is derived from an EMBL/GenBank/DDBJ whole genome shotgun (WGS) entry which is preliminary data.</text>
</comment>
<proteinExistence type="predicted"/>
<evidence type="ECO:0000313" key="3">
    <source>
        <dbReference type="Proteomes" id="UP001141552"/>
    </source>
</evidence>
<evidence type="ECO:0000313" key="2">
    <source>
        <dbReference type="EMBL" id="KAJ4827701.1"/>
    </source>
</evidence>
<feature type="region of interest" description="Disordered" evidence="1">
    <location>
        <begin position="30"/>
        <end position="94"/>
    </location>
</feature>
<protein>
    <submittedName>
        <fullName evidence="2">Uncharacterized protein</fullName>
    </submittedName>
</protein>
<evidence type="ECO:0000256" key="1">
    <source>
        <dbReference type="SAM" id="MobiDB-lite"/>
    </source>
</evidence>
<dbReference type="OrthoDB" id="2017946at2759"/>
<feature type="region of interest" description="Disordered" evidence="1">
    <location>
        <begin position="106"/>
        <end position="208"/>
    </location>
</feature>
<dbReference type="Proteomes" id="UP001141552">
    <property type="component" value="Unassembled WGS sequence"/>
</dbReference>
<feature type="compositionally biased region" description="Basic and acidic residues" evidence="1">
    <location>
        <begin position="108"/>
        <end position="119"/>
    </location>
</feature>